<evidence type="ECO:0000256" key="3">
    <source>
        <dbReference type="ARBA" id="ARBA00022840"/>
    </source>
</evidence>
<evidence type="ECO:0000256" key="6">
    <source>
        <dbReference type="SAM" id="MobiDB-lite"/>
    </source>
</evidence>
<dbReference type="PROSITE" id="PS51194">
    <property type="entry name" value="HELICASE_CTER"/>
    <property type="match status" value="1"/>
</dbReference>
<keyword evidence="4 5" id="KW-0694">RNA-binding</keyword>
<dbReference type="InterPro" id="IPR011545">
    <property type="entry name" value="DEAD/DEAH_box_helicase_dom"/>
</dbReference>
<dbReference type="EC" id="3.6.4.13" evidence="5"/>
<keyword evidence="2 5" id="KW-0378">Hydrolase</keyword>
<dbReference type="InterPro" id="IPR014001">
    <property type="entry name" value="Helicase_ATP-bd"/>
</dbReference>
<dbReference type="HOGENOM" id="CLU_003041_26_6_1"/>
<feature type="domain" description="Helicase ATP-binding" evidence="7">
    <location>
        <begin position="104"/>
        <end position="310"/>
    </location>
</feature>
<dbReference type="GO" id="GO:0003723">
    <property type="term" value="F:RNA binding"/>
    <property type="evidence" value="ECO:0007669"/>
    <property type="project" value="UniProtKB-UniRule"/>
</dbReference>
<dbReference type="PANTHER" id="PTHR24031">
    <property type="entry name" value="RNA HELICASE"/>
    <property type="match status" value="1"/>
</dbReference>
<evidence type="ECO:0000256" key="2">
    <source>
        <dbReference type="ARBA" id="ARBA00022801"/>
    </source>
</evidence>
<keyword evidence="1 5" id="KW-0547">Nucleotide-binding</keyword>
<organism evidence="9 10">
    <name type="scientific">Hydnomerulius pinastri MD-312</name>
    <dbReference type="NCBI Taxonomy" id="994086"/>
    <lineage>
        <taxon>Eukaryota</taxon>
        <taxon>Fungi</taxon>
        <taxon>Dikarya</taxon>
        <taxon>Basidiomycota</taxon>
        <taxon>Agaricomycotina</taxon>
        <taxon>Agaricomycetes</taxon>
        <taxon>Agaricomycetidae</taxon>
        <taxon>Boletales</taxon>
        <taxon>Boletales incertae sedis</taxon>
        <taxon>Leucogyrophana</taxon>
    </lineage>
</organism>
<dbReference type="CDD" id="cd18787">
    <property type="entry name" value="SF2_C_DEAD"/>
    <property type="match status" value="1"/>
</dbReference>
<dbReference type="OrthoDB" id="193716at2759"/>
<evidence type="ECO:0000313" key="10">
    <source>
        <dbReference type="Proteomes" id="UP000053820"/>
    </source>
</evidence>
<evidence type="ECO:0000259" key="7">
    <source>
        <dbReference type="PROSITE" id="PS51192"/>
    </source>
</evidence>
<feature type="domain" description="Helicase C-terminal" evidence="8">
    <location>
        <begin position="357"/>
        <end position="539"/>
    </location>
</feature>
<dbReference type="GO" id="GO:0005524">
    <property type="term" value="F:ATP binding"/>
    <property type="evidence" value="ECO:0007669"/>
    <property type="project" value="UniProtKB-UniRule"/>
</dbReference>
<dbReference type="Pfam" id="PF00270">
    <property type="entry name" value="DEAD"/>
    <property type="match status" value="1"/>
</dbReference>
<comment type="similarity">
    <text evidence="5">Belongs to the DEAD box helicase family.</text>
</comment>
<evidence type="ECO:0000259" key="8">
    <source>
        <dbReference type="PROSITE" id="PS51194"/>
    </source>
</evidence>
<accession>A0A0C9VC63</accession>
<reference evidence="9 10" key="1">
    <citation type="submission" date="2014-04" db="EMBL/GenBank/DDBJ databases">
        <title>Evolutionary Origins and Diversification of the Mycorrhizal Mutualists.</title>
        <authorList>
            <consortium name="DOE Joint Genome Institute"/>
            <consortium name="Mycorrhizal Genomics Consortium"/>
            <person name="Kohler A."/>
            <person name="Kuo A."/>
            <person name="Nagy L.G."/>
            <person name="Floudas D."/>
            <person name="Copeland A."/>
            <person name="Barry K.W."/>
            <person name="Cichocki N."/>
            <person name="Veneault-Fourrey C."/>
            <person name="LaButti K."/>
            <person name="Lindquist E.A."/>
            <person name="Lipzen A."/>
            <person name="Lundell T."/>
            <person name="Morin E."/>
            <person name="Murat C."/>
            <person name="Riley R."/>
            <person name="Ohm R."/>
            <person name="Sun H."/>
            <person name="Tunlid A."/>
            <person name="Henrissat B."/>
            <person name="Grigoriev I.V."/>
            <person name="Hibbett D.S."/>
            <person name="Martin F."/>
        </authorList>
    </citation>
    <scope>NUCLEOTIDE SEQUENCE [LARGE SCALE GENOMIC DNA]</scope>
    <source>
        <strain evidence="9 10">MD-312</strain>
    </source>
</reference>
<dbReference type="InterPro" id="IPR001650">
    <property type="entry name" value="Helicase_C-like"/>
</dbReference>
<comment type="catalytic activity">
    <reaction evidence="5">
        <text>ATP + H2O = ADP + phosphate + H(+)</text>
        <dbReference type="Rhea" id="RHEA:13065"/>
        <dbReference type="ChEBI" id="CHEBI:15377"/>
        <dbReference type="ChEBI" id="CHEBI:15378"/>
        <dbReference type="ChEBI" id="CHEBI:30616"/>
        <dbReference type="ChEBI" id="CHEBI:43474"/>
        <dbReference type="ChEBI" id="CHEBI:456216"/>
        <dbReference type="EC" id="3.6.4.13"/>
    </reaction>
</comment>
<feature type="compositionally biased region" description="Acidic residues" evidence="6">
    <location>
        <begin position="16"/>
        <end position="32"/>
    </location>
</feature>
<evidence type="ECO:0000256" key="5">
    <source>
        <dbReference type="RuleBase" id="RU365068"/>
    </source>
</evidence>
<evidence type="ECO:0000256" key="4">
    <source>
        <dbReference type="ARBA" id="ARBA00022884"/>
    </source>
</evidence>
<comment type="domain">
    <text evidence="5">The Q motif is unique to and characteristic of the DEAD box family of RNA helicases and controls ATP binding and hydrolysis.</text>
</comment>
<sequence length="636" mass="70090">MSETLTEAPATGMEAANEEDAAAEALDSEDVSTPDPKAFKSLKGRINYDTLKALTVRPLRLVDMTPVQERVTALLPDLVRPWDPEGIVSPKVPNPLPPGWEPPIIDPNAPRDILVRAQTGTGKTIAFLIPAIQSRLNYIEHNAMLAVINAGQGPSPHLAGRARHAFRRACAGPLILSPTRELALQIANDALKLTTHQKEFEVRLFVGGATKRQQMREWMRFRRDLVVATPGRLRDLLENEPEVRNGFKDCPMLILDEADMLLDMGFRDDLDAIMSYLPPSPARQTFLFSATLSRQIRQSAASFLSPNHLFIDATPGAPSLSPDKQTPMALALPPDDELTTHSRVPQFHTLCPTASDPLPTLFKLIAHDQLTHGNRSKVIVFCPTTHMTALYATLMRRLGSEVLPNGQTNIWSIHSKLEQRERDAANHGFRKAASKKDDTPAVLVSSDVSARGVDYPGVTRVIQVGVPSSEASYVHRVGRVLRGSDAMAPGAANEGARPNMRADMLLLPWEAGYLTWQLTNMPLKPLPISVINTQLETLSVKSGSAFSTETLRDAISDLLPSLDPHAIRSTAASLLGYYLPLNSSLRAQPASILSGIYAWALENFNIPISMMQQSPKRNHQFELYDENEAHHDRVPW</sequence>
<keyword evidence="3 5" id="KW-0067">ATP-binding</keyword>
<dbReference type="SMART" id="SM00487">
    <property type="entry name" value="DEXDc"/>
    <property type="match status" value="1"/>
</dbReference>
<comment type="function">
    <text evidence="5">RNA helicase.</text>
</comment>
<keyword evidence="5" id="KW-0347">Helicase</keyword>
<dbReference type="SUPFAM" id="SSF52540">
    <property type="entry name" value="P-loop containing nucleoside triphosphate hydrolases"/>
    <property type="match status" value="1"/>
</dbReference>
<dbReference type="AlphaFoldDB" id="A0A0C9VC63"/>
<dbReference type="SMART" id="SM00490">
    <property type="entry name" value="HELICc"/>
    <property type="match status" value="1"/>
</dbReference>
<dbReference type="GO" id="GO:0016787">
    <property type="term" value="F:hydrolase activity"/>
    <property type="evidence" value="ECO:0007669"/>
    <property type="project" value="UniProtKB-KW"/>
</dbReference>
<feature type="region of interest" description="Disordered" evidence="6">
    <location>
        <begin position="1"/>
        <end position="37"/>
    </location>
</feature>
<dbReference type="PROSITE" id="PS51192">
    <property type="entry name" value="HELICASE_ATP_BIND_1"/>
    <property type="match status" value="1"/>
</dbReference>
<dbReference type="Proteomes" id="UP000053820">
    <property type="component" value="Unassembled WGS sequence"/>
</dbReference>
<dbReference type="EMBL" id="KN839852">
    <property type="protein sequence ID" value="KIJ63189.1"/>
    <property type="molecule type" value="Genomic_DNA"/>
</dbReference>
<protein>
    <recommendedName>
        <fullName evidence="5">ATP-dependent RNA helicase</fullName>
        <ecNumber evidence="5">3.6.4.13</ecNumber>
    </recommendedName>
</protein>
<keyword evidence="10" id="KW-1185">Reference proteome</keyword>
<dbReference type="InterPro" id="IPR027417">
    <property type="entry name" value="P-loop_NTPase"/>
</dbReference>
<proteinExistence type="inferred from homology"/>
<evidence type="ECO:0000256" key="1">
    <source>
        <dbReference type="ARBA" id="ARBA00022741"/>
    </source>
</evidence>
<dbReference type="GO" id="GO:0003724">
    <property type="term" value="F:RNA helicase activity"/>
    <property type="evidence" value="ECO:0007669"/>
    <property type="project" value="UniProtKB-EC"/>
</dbReference>
<dbReference type="Gene3D" id="3.40.50.300">
    <property type="entry name" value="P-loop containing nucleotide triphosphate hydrolases"/>
    <property type="match status" value="2"/>
</dbReference>
<evidence type="ECO:0000313" key="9">
    <source>
        <dbReference type="EMBL" id="KIJ63189.1"/>
    </source>
</evidence>
<name>A0A0C9VC63_9AGAM</name>
<gene>
    <name evidence="9" type="ORF">HYDPIDRAFT_168742</name>
</gene>
<dbReference type="Pfam" id="PF00271">
    <property type="entry name" value="Helicase_C"/>
    <property type="match status" value="1"/>
</dbReference>